<feature type="region of interest" description="Disordered" evidence="1">
    <location>
        <begin position="292"/>
        <end position="314"/>
    </location>
</feature>
<dbReference type="NCBIfam" id="NF047509">
    <property type="entry name" value="Rv3131_FMN_oxido"/>
    <property type="match status" value="1"/>
</dbReference>
<name>A0ABQ4CDX2_9ACTN</name>
<keyword evidence="3" id="KW-1185">Reference proteome</keyword>
<dbReference type="Proteomes" id="UP000624325">
    <property type="component" value="Unassembled WGS sequence"/>
</dbReference>
<comment type="caution">
    <text evidence="2">The sequence shown here is derived from an EMBL/GenBank/DDBJ whole genome shotgun (WGS) entry which is preliminary data.</text>
</comment>
<protein>
    <submittedName>
        <fullName evidence="2">NAD(P)H nitroreductase</fullName>
    </submittedName>
</protein>
<dbReference type="EMBL" id="BONC01000083">
    <property type="protein sequence ID" value="GIF60963.1"/>
    <property type="molecule type" value="Genomic_DNA"/>
</dbReference>
<organism evidence="2 3">
    <name type="scientific">Asanoa iriomotensis</name>
    <dbReference type="NCBI Taxonomy" id="234613"/>
    <lineage>
        <taxon>Bacteria</taxon>
        <taxon>Bacillati</taxon>
        <taxon>Actinomycetota</taxon>
        <taxon>Actinomycetes</taxon>
        <taxon>Micromonosporales</taxon>
        <taxon>Micromonosporaceae</taxon>
        <taxon>Asanoa</taxon>
    </lineage>
</organism>
<dbReference type="Gene3D" id="3.40.109.10">
    <property type="entry name" value="NADH Oxidase"/>
    <property type="match status" value="1"/>
</dbReference>
<evidence type="ECO:0000313" key="2">
    <source>
        <dbReference type="EMBL" id="GIF60963.1"/>
    </source>
</evidence>
<evidence type="ECO:0000313" key="3">
    <source>
        <dbReference type="Proteomes" id="UP000624325"/>
    </source>
</evidence>
<gene>
    <name evidence="2" type="ORF">Air01nite_70580</name>
</gene>
<evidence type="ECO:0000256" key="1">
    <source>
        <dbReference type="SAM" id="MobiDB-lite"/>
    </source>
</evidence>
<dbReference type="InterPro" id="IPR000415">
    <property type="entry name" value="Nitroreductase-like"/>
</dbReference>
<reference evidence="2 3" key="1">
    <citation type="submission" date="2021-01" db="EMBL/GenBank/DDBJ databases">
        <title>Whole genome shotgun sequence of Asanoa iriomotensis NBRC 100142.</title>
        <authorList>
            <person name="Komaki H."/>
            <person name="Tamura T."/>
        </authorList>
    </citation>
    <scope>NUCLEOTIDE SEQUENCE [LARGE SCALE GENOMIC DNA]</scope>
    <source>
        <strain evidence="2 3">NBRC 100142</strain>
    </source>
</reference>
<accession>A0ABQ4CDX2</accession>
<proteinExistence type="predicted"/>
<sequence>MRDAVSASLFAPSILNTQPWHWRLRDACLELSRDPDRRLAAIDPTGRMVMVSCGTALHHARVILQARGYAVEVRRLPAGSAAEPLAVVEPTGPAPVAPPDVEMAAAIRHRRSDRRPIAATSRVDDGTIAALDDAAAREGCALFRIGDTERPYLGAAVAEAQRTEGSDPAYRRDLAAWTVRRPPGGGVSFESLVAAVARPVAVRDFAGDGETGLFAGFGDDRFADYLIVGTPADTGLDQLRAGEATSAVWLTATARDLAMSVMSDVVEVPATRASLDGLLAGRARPQLVLRTGIQGQPVPPPPASHRELRDVLDE</sequence>
<feature type="compositionally biased region" description="Basic and acidic residues" evidence="1">
    <location>
        <begin position="304"/>
        <end position="314"/>
    </location>
</feature>